<comment type="caution">
    <text evidence="2">The sequence shown here is derived from an EMBL/GenBank/DDBJ whole genome shotgun (WGS) entry which is preliminary data.</text>
</comment>
<dbReference type="Proteomes" id="UP000682733">
    <property type="component" value="Unassembled WGS sequence"/>
</dbReference>
<evidence type="ECO:0000313" key="2">
    <source>
        <dbReference type="EMBL" id="CAF0949223.1"/>
    </source>
</evidence>
<dbReference type="EMBL" id="CAJNOK010004773">
    <property type="protein sequence ID" value="CAF0949223.1"/>
    <property type="molecule type" value="Genomic_DNA"/>
</dbReference>
<reference evidence="2" key="1">
    <citation type="submission" date="2021-02" db="EMBL/GenBank/DDBJ databases">
        <authorList>
            <person name="Nowell W R."/>
        </authorList>
    </citation>
    <scope>NUCLEOTIDE SEQUENCE</scope>
</reference>
<accession>A0A8S2DPS5</accession>
<dbReference type="AlphaFoldDB" id="A0A8S2DPS5"/>
<gene>
    <name evidence="2" type="ORF">OVA965_LOCUS12062</name>
    <name evidence="3" type="ORF">TMI583_LOCUS12066</name>
</gene>
<feature type="coiled-coil region" evidence="1">
    <location>
        <begin position="132"/>
        <end position="173"/>
    </location>
</feature>
<organism evidence="2 4">
    <name type="scientific">Didymodactylos carnosus</name>
    <dbReference type="NCBI Taxonomy" id="1234261"/>
    <lineage>
        <taxon>Eukaryota</taxon>
        <taxon>Metazoa</taxon>
        <taxon>Spiralia</taxon>
        <taxon>Gnathifera</taxon>
        <taxon>Rotifera</taxon>
        <taxon>Eurotatoria</taxon>
        <taxon>Bdelloidea</taxon>
        <taxon>Philodinida</taxon>
        <taxon>Philodinidae</taxon>
        <taxon>Didymodactylos</taxon>
    </lineage>
</organism>
<dbReference type="EMBL" id="CAJOBA010004778">
    <property type="protein sequence ID" value="CAF3723613.1"/>
    <property type="molecule type" value="Genomic_DNA"/>
</dbReference>
<keyword evidence="1" id="KW-0175">Coiled coil</keyword>
<protein>
    <submittedName>
        <fullName evidence="2">Uncharacterized protein</fullName>
    </submittedName>
</protein>
<dbReference type="Proteomes" id="UP000677228">
    <property type="component" value="Unassembled WGS sequence"/>
</dbReference>
<evidence type="ECO:0000313" key="3">
    <source>
        <dbReference type="EMBL" id="CAF3723613.1"/>
    </source>
</evidence>
<evidence type="ECO:0000256" key="1">
    <source>
        <dbReference type="SAM" id="Coils"/>
    </source>
</evidence>
<proteinExistence type="predicted"/>
<sequence length="241" mass="27997">MSSLSAVVFLGKSNTKFISIICYREQTDRERREGQIRTEQLQNEIKRLKDALTHKQEIIFEKDRIIQDTQINNKEIQLEKQTAEERIANEYKRYSELIERTDVINVDTTGGVSSDNQRFNDFKTKVNSAFSLNDLEKQLIFEKATKESLQVQIKLLEDENADLRDIMLQMRKRTHDGRKDERDRGDEINQLIARAEFNARQYMTNFNISPLDANFNTPPHTLTLPSSPLSTPIKMASPIST</sequence>
<evidence type="ECO:0000313" key="4">
    <source>
        <dbReference type="Proteomes" id="UP000677228"/>
    </source>
</evidence>
<name>A0A8S2DPS5_9BILA</name>
<feature type="coiled-coil region" evidence="1">
    <location>
        <begin position="24"/>
        <end position="100"/>
    </location>
</feature>